<feature type="transmembrane region" description="Helical" evidence="5">
    <location>
        <begin position="241"/>
        <end position="261"/>
    </location>
</feature>
<evidence type="ECO:0000256" key="2">
    <source>
        <dbReference type="ARBA" id="ARBA00022692"/>
    </source>
</evidence>
<gene>
    <name evidence="6" type="ORF">CC84DRAFT_280731</name>
</gene>
<dbReference type="AlphaFoldDB" id="A0A177C0T7"/>
<accession>A0A177C0T7</accession>
<evidence type="ECO:0000313" key="6">
    <source>
        <dbReference type="EMBL" id="OAG01253.1"/>
    </source>
</evidence>
<feature type="transmembrane region" description="Helical" evidence="5">
    <location>
        <begin position="87"/>
        <end position="111"/>
    </location>
</feature>
<feature type="transmembrane region" description="Helical" evidence="5">
    <location>
        <begin position="123"/>
        <end position="141"/>
    </location>
</feature>
<dbReference type="STRING" id="1460663.A0A177C0T7"/>
<keyword evidence="7" id="KW-1185">Reference proteome</keyword>
<keyword evidence="2 5" id="KW-0812">Transmembrane</keyword>
<dbReference type="GO" id="GO:0016020">
    <property type="term" value="C:membrane"/>
    <property type="evidence" value="ECO:0007669"/>
    <property type="project" value="UniProtKB-SubCell"/>
</dbReference>
<evidence type="ECO:0000256" key="1">
    <source>
        <dbReference type="ARBA" id="ARBA00004141"/>
    </source>
</evidence>
<feature type="transmembrane region" description="Helical" evidence="5">
    <location>
        <begin position="207"/>
        <end position="229"/>
    </location>
</feature>
<dbReference type="InterPro" id="IPR007568">
    <property type="entry name" value="RTA1"/>
</dbReference>
<organism evidence="6 7">
    <name type="scientific">Paraphaeosphaeria sporulosa</name>
    <dbReference type="NCBI Taxonomy" id="1460663"/>
    <lineage>
        <taxon>Eukaryota</taxon>
        <taxon>Fungi</taxon>
        <taxon>Dikarya</taxon>
        <taxon>Ascomycota</taxon>
        <taxon>Pezizomycotina</taxon>
        <taxon>Dothideomycetes</taxon>
        <taxon>Pleosporomycetidae</taxon>
        <taxon>Pleosporales</taxon>
        <taxon>Massarineae</taxon>
        <taxon>Didymosphaeriaceae</taxon>
        <taxon>Paraphaeosphaeria</taxon>
    </lineage>
</organism>
<comment type="subcellular location">
    <subcellularLocation>
        <location evidence="1">Membrane</location>
        <topology evidence="1">Multi-pass membrane protein</topology>
    </subcellularLocation>
</comment>
<evidence type="ECO:0000256" key="3">
    <source>
        <dbReference type="ARBA" id="ARBA00022989"/>
    </source>
</evidence>
<sequence length="306" mass="34452">MAKGHPDINDTTSFVLYRYVPSLPAAIIFVVAFALTTFYHIFQIGRKRTWYFIPLAVGGAFEFVGYIGRAMSHFDQWKLGPFIMQSLLLLVAPALFAASIYIILGRIILLTDGEKHSLIRQKWLTKIFVAGDVLSFLMQSAGGGIQASGTESAMKMGEKLIIIGLFLQLAFFGFFVVVAGLFHVRLQRNGPASQTVDLNALPWQKHLVALYVSSMLILVRSVFRVIEYIMGNAGYLLRHELFLYIFDAVLMLFVMLIFNYFHPSEITELYHKRIAGEKGPHSRHVSDVEMQLQPKNGREVAGGPWS</sequence>
<feature type="transmembrane region" description="Helical" evidence="5">
    <location>
        <begin position="23"/>
        <end position="42"/>
    </location>
</feature>
<proteinExistence type="predicted"/>
<feature type="transmembrane region" description="Helical" evidence="5">
    <location>
        <begin position="49"/>
        <end position="67"/>
    </location>
</feature>
<name>A0A177C0T7_9PLEO</name>
<feature type="transmembrane region" description="Helical" evidence="5">
    <location>
        <begin position="161"/>
        <end position="186"/>
    </location>
</feature>
<keyword evidence="3 5" id="KW-1133">Transmembrane helix</keyword>
<evidence type="ECO:0000256" key="5">
    <source>
        <dbReference type="SAM" id="Phobius"/>
    </source>
</evidence>
<dbReference type="PANTHER" id="PTHR31465">
    <property type="entry name" value="PROTEIN RTA1-RELATED"/>
    <property type="match status" value="1"/>
</dbReference>
<dbReference type="OrthoDB" id="3358017at2759"/>
<protein>
    <submittedName>
        <fullName evidence="6">RTA1-domain-containing protein</fullName>
    </submittedName>
</protein>
<evidence type="ECO:0000313" key="7">
    <source>
        <dbReference type="Proteomes" id="UP000077069"/>
    </source>
</evidence>
<dbReference type="Proteomes" id="UP000077069">
    <property type="component" value="Unassembled WGS sequence"/>
</dbReference>
<dbReference type="RefSeq" id="XP_018031618.1">
    <property type="nucleotide sequence ID" value="XM_018185753.1"/>
</dbReference>
<evidence type="ECO:0000256" key="4">
    <source>
        <dbReference type="ARBA" id="ARBA00023136"/>
    </source>
</evidence>
<dbReference type="Pfam" id="PF04479">
    <property type="entry name" value="RTA1"/>
    <property type="match status" value="1"/>
</dbReference>
<reference evidence="6 7" key="1">
    <citation type="submission" date="2016-05" db="EMBL/GenBank/DDBJ databases">
        <title>Comparative analysis of secretome profiles of manganese(II)-oxidizing ascomycete fungi.</title>
        <authorList>
            <consortium name="DOE Joint Genome Institute"/>
            <person name="Zeiner C.A."/>
            <person name="Purvine S.O."/>
            <person name="Zink E.M."/>
            <person name="Wu S."/>
            <person name="Pasa-Tolic L."/>
            <person name="Chaput D.L."/>
            <person name="Haridas S."/>
            <person name="Grigoriev I.V."/>
            <person name="Santelli C.M."/>
            <person name="Hansel C.M."/>
        </authorList>
    </citation>
    <scope>NUCLEOTIDE SEQUENCE [LARGE SCALE GENOMIC DNA]</scope>
    <source>
        <strain evidence="6 7">AP3s5-JAC2a</strain>
    </source>
</reference>
<dbReference type="GeneID" id="28769239"/>
<keyword evidence="4 5" id="KW-0472">Membrane</keyword>
<dbReference type="PANTHER" id="PTHR31465:SF1">
    <property type="entry name" value="PROTEIN RTA1-RELATED"/>
    <property type="match status" value="1"/>
</dbReference>
<dbReference type="FunCoup" id="A0A177C0T7">
    <property type="interactions" value="17"/>
</dbReference>
<dbReference type="EMBL" id="KV441558">
    <property type="protein sequence ID" value="OAG01253.1"/>
    <property type="molecule type" value="Genomic_DNA"/>
</dbReference>
<dbReference type="InParanoid" id="A0A177C0T7"/>